<reference evidence="3" key="1">
    <citation type="submission" date="2021-02" db="EMBL/GenBank/DDBJ databases">
        <authorList>
            <person name="Dougan E. K."/>
            <person name="Rhodes N."/>
            <person name="Thang M."/>
            <person name="Chan C."/>
        </authorList>
    </citation>
    <scope>NUCLEOTIDE SEQUENCE</scope>
</reference>
<feature type="repeat" description="ANK" evidence="1">
    <location>
        <begin position="219"/>
        <end position="251"/>
    </location>
</feature>
<sequence>EENRLHAAAQLWQLLDALQGEGSAGMAAAVELGTEFEIELEEVKPLIAMTKPDLCFMEEEPDDGWHRPPDFREVDQPLAETEDEEVSERGATPERPVSAAVTSDISVSMRLHSVAIEDWQRLVLEGEVLDDEMGLEVLHYPAHIQLVLLPFCNASPAHEEELEKAVRQANIAKIEEILERPQDPNVGGEYRSYSAAAFGWGQQGILGEVRADLDLVDGDQATALLRAAERSEVEILRLLVDLGADMNKTQYRGRTALLCASYRNNLEVVQVLVQARADIDKIDNTGMTALIWAAGAGHVEVVRLLLQARADQNIASNTGLTAFLCACSRDHLEIVRLLLAGEEFRDECECGAVALLVTAARGHAELMALLLEHFEGLTATYGWPALACAAKQGHMGMVHLLSTAHKSMVQVPSVSLALLAACGQGNLEIVAALLGGWQDMDMGLATQTGMDALLCAASAGHHRVVLLLLELRACQDLLSTSSATALACICGDRKHARFLLEDILGDDLQEEADQTANVLHTS</sequence>
<dbReference type="PROSITE" id="PS50088">
    <property type="entry name" value="ANK_REPEAT"/>
    <property type="match status" value="3"/>
</dbReference>
<keyword evidence="1" id="KW-0040">ANK repeat</keyword>
<dbReference type="PANTHER" id="PTHR44207:SF2">
    <property type="entry name" value="REPEAT PROTEIN, PUTATIVE-RELATED"/>
    <property type="match status" value="1"/>
</dbReference>
<dbReference type="EMBL" id="CAJNIZ010043058">
    <property type="protein sequence ID" value="CAE7648307.1"/>
    <property type="molecule type" value="Genomic_DNA"/>
</dbReference>
<accession>A0A812VLQ4</accession>
<evidence type="ECO:0000256" key="1">
    <source>
        <dbReference type="PROSITE-ProRule" id="PRU00023"/>
    </source>
</evidence>
<feature type="non-terminal residue" evidence="3">
    <location>
        <position position="522"/>
    </location>
</feature>
<dbReference type="InterPro" id="IPR036770">
    <property type="entry name" value="Ankyrin_rpt-contain_sf"/>
</dbReference>
<feature type="repeat" description="ANK" evidence="1">
    <location>
        <begin position="252"/>
        <end position="284"/>
    </location>
</feature>
<evidence type="ECO:0000313" key="3">
    <source>
        <dbReference type="EMBL" id="CAE7648307.1"/>
    </source>
</evidence>
<dbReference type="AlphaFoldDB" id="A0A812VLQ4"/>
<name>A0A812VLQ4_SYMPI</name>
<evidence type="ECO:0000256" key="2">
    <source>
        <dbReference type="SAM" id="MobiDB-lite"/>
    </source>
</evidence>
<dbReference type="Pfam" id="PF13637">
    <property type="entry name" value="Ank_4"/>
    <property type="match status" value="1"/>
</dbReference>
<evidence type="ECO:0000313" key="4">
    <source>
        <dbReference type="Proteomes" id="UP000649617"/>
    </source>
</evidence>
<dbReference type="Pfam" id="PF12796">
    <property type="entry name" value="Ank_2"/>
    <property type="match status" value="2"/>
</dbReference>
<dbReference type="Proteomes" id="UP000649617">
    <property type="component" value="Unassembled WGS sequence"/>
</dbReference>
<comment type="caution">
    <text evidence="3">The sequence shown here is derived from an EMBL/GenBank/DDBJ whole genome shotgun (WGS) entry which is preliminary data.</text>
</comment>
<feature type="repeat" description="ANK" evidence="1">
    <location>
        <begin position="285"/>
        <end position="317"/>
    </location>
</feature>
<dbReference type="OrthoDB" id="426293at2759"/>
<gene>
    <name evidence="3" type="primary">KIDINS220</name>
    <name evidence="3" type="ORF">SPIL2461_LOCUS17256</name>
</gene>
<dbReference type="InterPro" id="IPR002110">
    <property type="entry name" value="Ankyrin_rpt"/>
</dbReference>
<keyword evidence="4" id="KW-1185">Reference proteome</keyword>
<dbReference type="Gene3D" id="1.25.40.20">
    <property type="entry name" value="Ankyrin repeat-containing domain"/>
    <property type="match status" value="2"/>
</dbReference>
<dbReference type="PROSITE" id="PS50297">
    <property type="entry name" value="ANK_REP_REGION"/>
    <property type="match status" value="3"/>
</dbReference>
<proteinExistence type="predicted"/>
<dbReference type="SMART" id="SM00248">
    <property type="entry name" value="ANK"/>
    <property type="match status" value="7"/>
</dbReference>
<dbReference type="SUPFAM" id="SSF48403">
    <property type="entry name" value="Ankyrin repeat"/>
    <property type="match status" value="1"/>
</dbReference>
<organism evidence="3 4">
    <name type="scientific">Symbiodinium pilosum</name>
    <name type="common">Dinoflagellate</name>
    <dbReference type="NCBI Taxonomy" id="2952"/>
    <lineage>
        <taxon>Eukaryota</taxon>
        <taxon>Sar</taxon>
        <taxon>Alveolata</taxon>
        <taxon>Dinophyceae</taxon>
        <taxon>Suessiales</taxon>
        <taxon>Symbiodiniaceae</taxon>
        <taxon>Symbiodinium</taxon>
    </lineage>
</organism>
<protein>
    <submittedName>
        <fullName evidence="3">KIDINS220 protein</fullName>
    </submittedName>
</protein>
<dbReference type="PANTHER" id="PTHR44207">
    <property type="entry name" value="SURFACE ANTIGEN BSPA-LIKE-RELATED"/>
    <property type="match status" value="1"/>
</dbReference>
<feature type="region of interest" description="Disordered" evidence="2">
    <location>
        <begin position="78"/>
        <end position="99"/>
    </location>
</feature>